<evidence type="ECO:0000313" key="1">
    <source>
        <dbReference type="EMBL" id="QDU45554.1"/>
    </source>
</evidence>
<accession>A0A517ZSX4</accession>
<protein>
    <recommendedName>
        <fullName evidence="3">DUF2071 domain-containing protein</fullName>
    </recommendedName>
</protein>
<dbReference type="Pfam" id="PF09844">
    <property type="entry name" value="DUF2071"/>
    <property type="match status" value="1"/>
</dbReference>
<dbReference type="RefSeq" id="WP_145378026.1">
    <property type="nucleotide sequence ID" value="NZ_CP036276.1"/>
</dbReference>
<gene>
    <name evidence="1" type="ORF">Mal52_40480</name>
</gene>
<proteinExistence type="predicted"/>
<organism evidence="1 2">
    <name type="scientific">Symmachiella dynata</name>
    <dbReference type="NCBI Taxonomy" id="2527995"/>
    <lineage>
        <taxon>Bacteria</taxon>
        <taxon>Pseudomonadati</taxon>
        <taxon>Planctomycetota</taxon>
        <taxon>Planctomycetia</taxon>
        <taxon>Planctomycetales</taxon>
        <taxon>Planctomycetaceae</taxon>
        <taxon>Symmachiella</taxon>
    </lineage>
</organism>
<evidence type="ECO:0000313" key="2">
    <source>
        <dbReference type="Proteomes" id="UP000319383"/>
    </source>
</evidence>
<dbReference type="InterPro" id="IPR018644">
    <property type="entry name" value="DUF2071"/>
</dbReference>
<sequence length="247" mass="27556">MQIPVVRGVIDRRILVNYRINPDVLATLLPAPFRPKLVQGHGIAGICLIRLKQLRPRFLPPLVGISSENAAHRMAVEWEDDGQLREGVYIPRRDTSSRFNTLAGGTIFPGLHHHAQFQVQENGGHYKVQLDSDDDDTHVAVEGTIAETLPDTSIFESIAEVSDFFEAGSLGYSTTRKSNEFDGLELLTFNWHVQPLEITNVESSFFENTTDFPPGSVEFDCALLMTGIEHEWHGRPLIKSIAVPVKS</sequence>
<dbReference type="AlphaFoldDB" id="A0A517ZSX4"/>
<name>A0A517ZSX4_9PLAN</name>
<reference evidence="1 2" key="1">
    <citation type="submission" date="2019-02" db="EMBL/GenBank/DDBJ databases">
        <title>Deep-cultivation of Planctomycetes and their phenomic and genomic characterization uncovers novel biology.</title>
        <authorList>
            <person name="Wiegand S."/>
            <person name="Jogler M."/>
            <person name="Boedeker C."/>
            <person name="Pinto D."/>
            <person name="Vollmers J."/>
            <person name="Rivas-Marin E."/>
            <person name="Kohn T."/>
            <person name="Peeters S.H."/>
            <person name="Heuer A."/>
            <person name="Rast P."/>
            <person name="Oberbeckmann S."/>
            <person name="Bunk B."/>
            <person name="Jeske O."/>
            <person name="Meyerdierks A."/>
            <person name="Storesund J.E."/>
            <person name="Kallscheuer N."/>
            <person name="Luecker S."/>
            <person name="Lage O.M."/>
            <person name="Pohl T."/>
            <person name="Merkel B.J."/>
            <person name="Hornburger P."/>
            <person name="Mueller R.-W."/>
            <person name="Bruemmer F."/>
            <person name="Labrenz M."/>
            <person name="Spormann A.M."/>
            <person name="Op den Camp H."/>
            <person name="Overmann J."/>
            <person name="Amann R."/>
            <person name="Jetten M.S.M."/>
            <person name="Mascher T."/>
            <person name="Medema M.H."/>
            <person name="Devos D.P."/>
            <person name="Kaster A.-K."/>
            <person name="Ovreas L."/>
            <person name="Rohde M."/>
            <person name="Galperin M.Y."/>
            <person name="Jogler C."/>
        </authorList>
    </citation>
    <scope>NUCLEOTIDE SEQUENCE [LARGE SCALE GENOMIC DNA]</scope>
    <source>
        <strain evidence="1 2">Mal52</strain>
    </source>
</reference>
<evidence type="ECO:0008006" key="3">
    <source>
        <dbReference type="Google" id="ProtNLM"/>
    </source>
</evidence>
<dbReference type="KEGG" id="sdyn:Mal52_40480"/>
<dbReference type="EMBL" id="CP036276">
    <property type="protein sequence ID" value="QDU45554.1"/>
    <property type="molecule type" value="Genomic_DNA"/>
</dbReference>
<keyword evidence="2" id="KW-1185">Reference proteome</keyword>
<dbReference type="Proteomes" id="UP000319383">
    <property type="component" value="Chromosome"/>
</dbReference>